<protein>
    <submittedName>
        <fullName evidence="3">NMT1/THI5 like protein</fullName>
    </submittedName>
</protein>
<feature type="domain" description="SsuA/THI5-like" evidence="2">
    <location>
        <begin position="50"/>
        <end position="252"/>
    </location>
</feature>
<name>A0A1X7A3E0_9RHOB</name>
<evidence type="ECO:0000313" key="4">
    <source>
        <dbReference type="Proteomes" id="UP000193778"/>
    </source>
</evidence>
<dbReference type="Pfam" id="PF09084">
    <property type="entry name" value="NMT1"/>
    <property type="match status" value="1"/>
</dbReference>
<proteinExistence type="predicted"/>
<dbReference type="SUPFAM" id="SSF53850">
    <property type="entry name" value="Periplasmic binding protein-like II"/>
    <property type="match status" value="1"/>
</dbReference>
<dbReference type="Proteomes" id="UP000193778">
    <property type="component" value="Unassembled WGS sequence"/>
</dbReference>
<reference evidence="4" key="1">
    <citation type="submission" date="2017-03" db="EMBL/GenBank/DDBJ databases">
        <authorList>
            <person name="Rodrigo-Torres L."/>
            <person name="Arahal R.D."/>
            <person name="Lucena T."/>
        </authorList>
    </citation>
    <scope>NUCLEOTIDE SEQUENCE [LARGE SCALE GENOMIC DNA]</scope>
    <source>
        <strain evidence="4">CECT 8411</strain>
    </source>
</reference>
<dbReference type="RefSeq" id="WP_234995280.1">
    <property type="nucleotide sequence ID" value="NZ_FWFP01000011.1"/>
</dbReference>
<dbReference type="PANTHER" id="PTHR30024:SF48">
    <property type="entry name" value="ABC TRANSPORTER SUBSTRATE-BINDING PROTEIN"/>
    <property type="match status" value="1"/>
</dbReference>
<evidence type="ECO:0000313" key="3">
    <source>
        <dbReference type="EMBL" id="SLN69448.1"/>
    </source>
</evidence>
<organism evidence="3 4">
    <name type="scientific">Ruegeria meonggei</name>
    <dbReference type="NCBI Taxonomy" id="1446476"/>
    <lineage>
        <taxon>Bacteria</taxon>
        <taxon>Pseudomonadati</taxon>
        <taxon>Pseudomonadota</taxon>
        <taxon>Alphaproteobacteria</taxon>
        <taxon>Rhodobacterales</taxon>
        <taxon>Roseobacteraceae</taxon>
        <taxon>Ruegeria</taxon>
    </lineage>
</organism>
<keyword evidence="4" id="KW-1185">Reference proteome</keyword>
<dbReference type="InterPro" id="IPR015168">
    <property type="entry name" value="SsuA/THI5"/>
</dbReference>
<feature type="signal peptide" evidence="1">
    <location>
        <begin position="1"/>
        <end position="19"/>
    </location>
</feature>
<evidence type="ECO:0000259" key="2">
    <source>
        <dbReference type="Pfam" id="PF09084"/>
    </source>
</evidence>
<accession>A0A1X7A3E0</accession>
<keyword evidence="1" id="KW-0732">Signal</keyword>
<dbReference type="EMBL" id="FWFP01000011">
    <property type="protein sequence ID" value="SLN69448.1"/>
    <property type="molecule type" value="Genomic_DNA"/>
</dbReference>
<dbReference type="AlphaFoldDB" id="A0A1X7A3E0"/>
<feature type="chain" id="PRO_5012349400" evidence="1">
    <location>
        <begin position="20"/>
        <end position="321"/>
    </location>
</feature>
<gene>
    <name evidence="3" type="ORF">RUM8411_03539</name>
</gene>
<dbReference type="PANTHER" id="PTHR30024">
    <property type="entry name" value="ALIPHATIC SULFONATES-BINDING PROTEIN-RELATED"/>
    <property type="match status" value="1"/>
</dbReference>
<evidence type="ECO:0000256" key="1">
    <source>
        <dbReference type="SAM" id="SignalP"/>
    </source>
</evidence>
<dbReference type="Gene3D" id="3.40.190.10">
    <property type="entry name" value="Periplasmic binding protein-like II"/>
    <property type="match status" value="2"/>
</dbReference>
<sequence length="321" mass="34243">MMKLLAACLSLTFTAGALAADTLPTIRAAVLKIGTVNWELETIRQNGLDKKHGFILDVQPFADNGATRIAVEGDEADLAVADWIWVARQRAAGKEYVFIPYSKAVGGVVVPADSPATSLKDLAGGKIGVAGGPLDKSWLILRAYAAQEYGMDLKTETEQVFGAPPLIFKSALGGDYAGAINFWHFLAKMKASGMKELISVEDAGQALGLDTNTPLLGYYLKESFLTENPGIAQSLFAASREAKDLLANSPEAWEAIRPRMNAKSDAQFEQLKSDWIAGIPDRSPVDAEAANKMLELIAELGGAELVGEATTVPQGLFADVE</sequence>